<accession>A0A4C1YBR8</accession>
<dbReference type="AlphaFoldDB" id="A0A4C1YBR8"/>
<protein>
    <submittedName>
        <fullName evidence="1">Uncharacterized protein</fullName>
    </submittedName>
</protein>
<name>A0A4C1YBR8_EUMVA</name>
<evidence type="ECO:0000313" key="1">
    <source>
        <dbReference type="EMBL" id="GBP72302.1"/>
    </source>
</evidence>
<gene>
    <name evidence="1" type="ORF">EVAR_24870_1</name>
</gene>
<reference evidence="1 2" key="1">
    <citation type="journal article" date="2019" name="Commun. Biol.">
        <title>The bagworm genome reveals a unique fibroin gene that provides high tensile strength.</title>
        <authorList>
            <person name="Kono N."/>
            <person name="Nakamura H."/>
            <person name="Ohtoshi R."/>
            <person name="Tomita M."/>
            <person name="Numata K."/>
            <person name="Arakawa K."/>
        </authorList>
    </citation>
    <scope>NUCLEOTIDE SEQUENCE [LARGE SCALE GENOMIC DNA]</scope>
</reference>
<proteinExistence type="predicted"/>
<organism evidence="1 2">
    <name type="scientific">Eumeta variegata</name>
    <name type="common">Bagworm moth</name>
    <name type="synonym">Eumeta japonica</name>
    <dbReference type="NCBI Taxonomy" id="151549"/>
    <lineage>
        <taxon>Eukaryota</taxon>
        <taxon>Metazoa</taxon>
        <taxon>Ecdysozoa</taxon>
        <taxon>Arthropoda</taxon>
        <taxon>Hexapoda</taxon>
        <taxon>Insecta</taxon>
        <taxon>Pterygota</taxon>
        <taxon>Neoptera</taxon>
        <taxon>Endopterygota</taxon>
        <taxon>Lepidoptera</taxon>
        <taxon>Glossata</taxon>
        <taxon>Ditrysia</taxon>
        <taxon>Tineoidea</taxon>
        <taxon>Psychidae</taxon>
        <taxon>Oiketicinae</taxon>
        <taxon>Eumeta</taxon>
    </lineage>
</organism>
<dbReference type="Proteomes" id="UP000299102">
    <property type="component" value="Unassembled WGS sequence"/>
</dbReference>
<keyword evidence="2" id="KW-1185">Reference proteome</keyword>
<evidence type="ECO:0000313" key="2">
    <source>
        <dbReference type="Proteomes" id="UP000299102"/>
    </source>
</evidence>
<sequence length="209" mass="23043">MARKFLPVVFAAAYVVPTTGRLVWIWEIGQSGLLVLLQELSTAVIMSAKARVFGLLEELSIEALSFVAEEAERSRSSCDHREVVQLGRWIAEKKYTLGSGGITRCASGSLVIRKSFSPNVNEPSVRGIMLDIPSPGQSRRKVASEILLSLYDQIEHRRSILVYLLEGRTYSARKFSQLRSGNNGGLSPQEIYEFPTSLALPPPACSKTT</sequence>
<comment type="caution">
    <text evidence="1">The sequence shown here is derived from an EMBL/GenBank/DDBJ whole genome shotgun (WGS) entry which is preliminary data.</text>
</comment>
<dbReference type="EMBL" id="BGZK01001140">
    <property type="protein sequence ID" value="GBP72302.1"/>
    <property type="molecule type" value="Genomic_DNA"/>
</dbReference>